<proteinExistence type="predicted"/>
<protein>
    <recommendedName>
        <fullName evidence="4">PH domain-containing protein</fullName>
    </recommendedName>
</protein>
<feature type="transmembrane region" description="Helical" evidence="1">
    <location>
        <begin position="99"/>
        <end position="121"/>
    </location>
</feature>
<evidence type="ECO:0000313" key="2">
    <source>
        <dbReference type="EMBL" id="MBD2841851.1"/>
    </source>
</evidence>
<accession>A0ABR8KMR2</accession>
<name>A0ABR8KMR2_9SPHN</name>
<reference evidence="2 3" key="1">
    <citation type="submission" date="2020-09" db="EMBL/GenBank/DDBJ databases">
        <authorList>
            <person name="Yoon J.-W."/>
        </authorList>
    </citation>
    <scope>NUCLEOTIDE SEQUENCE [LARGE SCALE GENOMIC DNA]</scope>
    <source>
        <strain evidence="2 3">KMU-140</strain>
    </source>
</reference>
<evidence type="ECO:0008006" key="4">
    <source>
        <dbReference type="Google" id="ProtNLM"/>
    </source>
</evidence>
<feature type="transmembrane region" description="Helical" evidence="1">
    <location>
        <begin position="12"/>
        <end position="33"/>
    </location>
</feature>
<keyword evidence="3" id="KW-1185">Reference proteome</keyword>
<feature type="transmembrane region" description="Helical" evidence="1">
    <location>
        <begin position="206"/>
        <end position="226"/>
    </location>
</feature>
<feature type="transmembrane region" description="Helical" evidence="1">
    <location>
        <begin position="68"/>
        <end position="87"/>
    </location>
</feature>
<evidence type="ECO:0000313" key="3">
    <source>
        <dbReference type="Proteomes" id="UP000635384"/>
    </source>
</evidence>
<organism evidence="2 3">
    <name type="scientific">Erythrobacter rubeus</name>
    <dbReference type="NCBI Taxonomy" id="2760803"/>
    <lineage>
        <taxon>Bacteria</taxon>
        <taxon>Pseudomonadati</taxon>
        <taxon>Pseudomonadota</taxon>
        <taxon>Alphaproteobacteria</taxon>
        <taxon>Sphingomonadales</taxon>
        <taxon>Erythrobacteraceae</taxon>
        <taxon>Erythrobacter/Porphyrobacter group</taxon>
        <taxon>Erythrobacter</taxon>
    </lineage>
</organism>
<gene>
    <name evidence="2" type="ORF">IB285_06190</name>
</gene>
<dbReference type="RefSeq" id="WP_190787355.1">
    <property type="nucleotide sequence ID" value="NZ_JACXLC010000001.1"/>
</dbReference>
<comment type="caution">
    <text evidence="2">The sequence shown here is derived from an EMBL/GenBank/DDBJ whole genome shotgun (WGS) entry which is preliminary data.</text>
</comment>
<feature type="transmembrane region" description="Helical" evidence="1">
    <location>
        <begin position="39"/>
        <end position="59"/>
    </location>
</feature>
<keyword evidence="1" id="KW-0812">Transmembrane</keyword>
<keyword evidence="1" id="KW-0472">Membrane</keyword>
<dbReference type="Proteomes" id="UP000635384">
    <property type="component" value="Unassembled WGS sequence"/>
</dbReference>
<feature type="transmembrane region" description="Helical" evidence="1">
    <location>
        <begin position="177"/>
        <end position="200"/>
    </location>
</feature>
<keyword evidence="1" id="KW-1133">Transmembrane helix</keyword>
<dbReference type="EMBL" id="JACXLC010000001">
    <property type="protein sequence ID" value="MBD2841851.1"/>
    <property type="molecule type" value="Genomic_DNA"/>
</dbReference>
<evidence type="ECO:0000256" key="1">
    <source>
        <dbReference type="SAM" id="Phobius"/>
    </source>
</evidence>
<sequence length="331" mass="35928">MTSSLPAPLLKILPILLPLIAIVGARLATYSSWAMANSGIAAALYAWIVTDALLLGLIAKSPDRKPELFQVVGVVSLASAVIIIGASEPLREVYLDLPHVLVAAAATAGLFALWSSFRIVVGWRSSGSLVAGFEQVLPEKLVHLVVSECRVLWLALFRWRAPVDVPSGAKAFAYHTYLTPMIATFVALQVIELGVVHLLLMLWNPVVAWIVFGLSMWGLIWTIALLKSFRINPVLVAPGAVRVRSGMIYDFVVPVGSIAETRSAFSSGELERKDVINLAIMSSPNVSLRFSEPVMIRTFTGGQRPISGVALRLDESAEFLAELDRAAKFER</sequence>